<dbReference type="RefSeq" id="WP_212216740.1">
    <property type="nucleotide sequence ID" value="NZ_JAGUCO010000011.1"/>
</dbReference>
<keyword evidence="1" id="KW-0175">Coiled coil</keyword>
<dbReference type="PANTHER" id="PTHR47642:SF7">
    <property type="entry name" value="ATP-DEPENDENT DNA HELICASE PIF1"/>
    <property type="match status" value="1"/>
</dbReference>
<dbReference type="InterPro" id="IPR003593">
    <property type="entry name" value="AAA+_ATPase"/>
</dbReference>
<name>A0ABS5JX82_9BACT</name>
<accession>A0ABS5JX82</accession>
<dbReference type="SMART" id="SM00028">
    <property type="entry name" value="TPR"/>
    <property type="match status" value="3"/>
</dbReference>
<feature type="coiled-coil region" evidence="1">
    <location>
        <begin position="499"/>
        <end position="526"/>
    </location>
</feature>
<dbReference type="Gene3D" id="3.40.50.300">
    <property type="entry name" value="P-loop containing nucleotide triphosphate hydrolases"/>
    <property type="match status" value="2"/>
</dbReference>
<gene>
    <name evidence="3" type="ORF">KEM10_14475</name>
</gene>
<dbReference type="CDD" id="cd18809">
    <property type="entry name" value="SF1_C_RecD"/>
    <property type="match status" value="1"/>
</dbReference>
<evidence type="ECO:0000259" key="2">
    <source>
        <dbReference type="SMART" id="SM00382"/>
    </source>
</evidence>
<feature type="domain" description="AAA+ ATPase" evidence="2">
    <location>
        <begin position="25"/>
        <end position="177"/>
    </location>
</feature>
<sequence>MNLLPEVIDTDNEEFQDAFKLIQYTNSSVYLTGKAGTGKSTFLRYICQHTHKKFVVVAPTGIAAINAGGVTIHSFFKVPFRPILPDDPDLSTTKGRIFDFLKYRKAHKQLIEELDLLIIDEVSMVRGDILDFIDRVLRVFTKNMNLPFGGKQLLMVGDAFQLEPVVKRDEWQILRRFYQTPYFFSARVFQKIPLVQIELKKVYRQKDDSFVNLLDRVRLKQAGRKDIEAINARCIAGFSTPVDEFFITLATRRDTVDYINDSKLEELEGKQKEFVGKISGEFPESALPTLRNLVLKENAQVMFVKNDMEKRWYNGSLGRIEEMDEEGIHVRLENDEMYYVEKEVWRNIRYKYDEENNRIIEEELGSFTQYPLKLAWAITVHKSQGLTFDKVMLDFSGGAFAGGQLYVALSRCRSLDGIVLKTRVSERDVIVKPEVIRFSKTANDKVLIEKEMNRAEARDLFVDAMQMFNKDQFSEAVQRFALANEKQEALSVESVQRLIGIKLSKINQLKSRINDLQEEITKRQESVEDFAYEYYLLSNECIAKYKDRTAALANLDKALKLNPTYFDALIRRGQLRSEIGDLDGAEQDYCKAHSLKRRSYQVLFNRGCNRLLLKRFEGAYNDFIQCINIKKKSAEAYYYLSEACYRIGEDDKASEYREIADYLGFEED</sequence>
<dbReference type="InterPro" id="IPR011990">
    <property type="entry name" value="TPR-like_helical_dom_sf"/>
</dbReference>
<dbReference type="InterPro" id="IPR019734">
    <property type="entry name" value="TPR_rpt"/>
</dbReference>
<evidence type="ECO:0000256" key="1">
    <source>
        <dbReference type="SAM" id="Coils"/>
    </source>
</evidence>
<evidence type="ECO:0000313" key="3">
    <source>
        <dbReference type="EMBL" id="MBS2099498.1"/>
    </source>
</evidence>
<dbReference type="EMBL" id="JAGUCO010000011">
    <property type="protein sequence ID" value="MBS2099498.1"/>
    <property type="molecule type" value="Genomic_DNA"/>
</dbReference>
<proteinExistence type="predicted"/>
<dbReference type="SUPFAM" id="SSF52540">
    <property type="entry name" value="P-loop containing nucleoside triphosphate hydrolases"/>
    <property type="match status" value="2"/>
</dbReference>
<comment type="caution">
    <text evidence="3">The sequence shown here is derived from an EMBL/GenBank/DDBJ whole genome shotgun (WGS) entry which is preliminary data.</text>
</comment>
<reference evidence="3 4" key="1">
    <citation type="journal article" date="2015" name="Int. J. Syst. Evol. Microbiol.">
        <title>Carboxylicivirga linearis sp. nov., isolated from a sea cucumber culture pond.</title>
        <authorList>
            <person name="Wang F.Q."/>
            <person name="Zhou Y.X."/>
            <person name="Lin X.Z."/>
            <person name="Chen G.J."/>
            <person name="Du Z.J."/>
        </authorList>
    </citation>
    <scope>NUCLEOTIDE SEQUENCE [LARGE SCALE GENOMIC DNA]</scope>
    <source>
        <strain evidence="3 4">FB218</strain>
    </source>
</reference>
<dbReference type="SMART" id="SM00382">
    <property type="entry name" value="AAA"/>
    <property type="match status" value="1"/>
</dbReference>
<dbReference type="Gene3D" id="2.30.30.940">
    <property type="match status" value="1"/>
</dbReference>
<dbReference type="Pfam" id="PF05970">
    <property type="entry name" value="PIF1"/>
    <property type="match status" value="1"/>
</dbReference>
<organism evidence="3 4">
    <name type="scientific">Carboxylicivirga linearis</name>
    <dbReference type="NCBI Taxonomy" id="1628157"/>
    <lineage>
        <taxon>Bacteria</taxon>
        <taxon>Pseudomonadati</taxon>
        <taxon>Bacteroidota</taxon>
        <taxon>Bacteroidia</taxon>
        <taxon>Marinilabiliales</taxon>
        <taxon>Marinilabiliaceae</taxon>
        <taxon>Carboxylicivirga</taxon>
    </lineage>
</organism>
<dbReference type="InterPro" id="IPR027417">
    <property type="entry name" value="P-loop_NTPase"/>
</dbReference>
<dbReference type="InterPro" id="IPR051055">
    <property type="entry name" value="PIF1_helicase"/>
</dbReference>
<keyword evidence="4" id="KW-1185">Reference proteome</keyword>
<dbReference type="InterPro" id="IPR010285">
    <property type="entry name" value="DNA_helicase_pif1-like_DEAD"/>
</dbReference>
<evidence type="ECO:0000313" key="4">
    <source>
        <dbReference type="Proteomes" id="UP000708576"/>
    </source>
</evidence>
<dbReference type="SUPFAM" id="SSF48452">
    <property type="entry name" value="TPR-like"/>
    <property type="match status" value="1"/>
</dbReference>
<dbReference type="Gene3D" id="1.25.40.10">
    <property type="entry name" value="Tetratricopeptide repeat domain"/>
    <property type="match status" value="1"/>
</dbReference>
<protein>
    <submittedName>
        <fullName evidence="3">DUF3808 domain-containing protein</fullName>
    </submittedName>
</protein>
<dbReference type="PANTHER" id="PTHR47642">
    <property type="entry name" value="ATP-DEPENDENT DNA HELICASE"/>
    <property type="match status" value="1"/>
</dbReference>
<dbReference type="Proteomes" id="UP000708576">
    <property type="component" value="Unassembled WGS sequence"/>
</dbReference>